<evidence type="ECO:0000313" key="1">
    <source>
        <dbReference type="EMBL" id="UOE37776.1"/>
    </source>
</evidence>
<dbReference type="Proteomes" id="UP000831068">
    <property type="component" value="Chromosome"/>
</dbReference>
<protein>
    <recommendedName>
        <fullName evidence="3">Peptidase C51 domain-containing protein</fullName>
    </recommendedName>
</protein>
<dbReference type="RefSeq" id="WP_243576160.1">
    <property type="nucleotide sequence ID" value="NZ_CP094529.1"/>
</dbReference>
<keyword evidence="2" id="KW-1185">Reference proteome</keyword>
<gene>
    <name evidence="1" type="ORF">MTP08_12025</name>
</gene>
<proteinExistence type="predicted"/>
<evidence type="ECO:0008006" key="3">
    <source>
        <dbReference type="Google" id="ProtNLM"/>
    </source>
</evidence>
<organism evidence="1 2">
    <name type="scientific">Chryseobacterium oryzae</name>
    <dbReference type="NCBI Taxonomy" id="2929799"/>
    <lineage>
        <taxon>Bacteria</taxon>
        <taxon>Pseudomonadati</taxon>
        <taxon>Bacteroidota</taxon>
        <taxon>Flavobacteriia</taxon>
        <taxon>Flavobacteriales</taxon>
        <taxon>Weeksellaceae</taxon>
        <taxon>Chryseobacterium group</taxon>
        <taxon>Chryseobacterium</taxon>
    </lineage>
</organism>
<accession>A0ABY4BF45</accession>
<dbReference type="Gene3D" id="3.90.1720.10">
    <property type="entry name" value="endopeptidase domain like (from Nostoc punctiforme)"/>
    <property type="match status" value="1"/>
</dbReference>
<dbReference type="EMBL" id="CP094529">
    <property type="protein sequence ID" value="UOE37776.1"/>
    <property type="molecule type" value="Genomic_DNA"/>
</dbReference>
<sequence length="214" mass="24397">MKKIIYTVLILISFVCFGQDSLKVSSCGKDLKTFYLNMGVLHKWQSGQHVNWLTGEPDDPNAVSGIRTHCSAFVAAACKRRGIYILRPPEHRQELLANAQFKWLNSEQASDFGWHRINENILYEAQQRANEGYVVVVCAQNQDVHKPGHIALVMPSDLSKEQIQENGPVLIQSSTKNSVDGLFRNSFRHHIINWDSSTDEVIFYYNDKKTCIDN</sequence>
<reference evidence="1 2" key="1">
    <citation type="submission" date="2022-03" db="EMBL/GenBank/DDBJ databases">
        <title>Chryseobacterium sp. isolated from the Andong Sikhe.</title>
        <authorList>
            <person name="Won M."/>
            <person name="Kim S.-J."/>
            <person name="Kwon S.-W."/>
        </authorList>
    </citation>
    <scope>NUCLEOTIDE SEQUENCE [LARGE SCALE GENOMIC DNA]</scope>
    <source>
        <strain evidence="1 2">ADR-1</strain>
    </source>
</reference>
<evidence type="ECO:0000313" key="2">
    <source>
        <dbReference type="Proteomes" id="UP000831068"/>
    </source>
</evidence>
<name>A0ABY4BF45_9FLAO</name>